<evidence type="ECO:0000313" key="2">
    <source>
        <dbReference type="EMBL" id="ABK22238.1"/>
    </source>
</evidence>
<protein>
    <submittedName>
        <fullName evidence="2">Uncharacterized protein</fullName>
    </submittedName>
</protein>
<dbReference type="AlphaFoldDB" id="A9NNM7"/>
<keyword evidence="1" id="KW-0812">Transmembrane</keyword>
<organism evidence="2">
    <name type="scientific">Picea sitchensis</name>
    <name type="common">Sitka spruce</name>
    <name type="synonym">Pinus sitchensis</name>
    <dbReference type="NCBI Taxonomy" id="3332"/>
    <lineage>
        <taxon>Eukaryota</taxon>
        <taxon>Viridiplantae</taxon>
        <taxon>Streptophyta</taxon>
        <taxon>Embryophyta</taxon>
        <taxon>Tracheophyta</taxon>
        <taxon>Spermatophyta</taxon>
        <taxon>Pinopsida</taxon>
        <taxon>Pinidae</taxon>
        <taxon>Conifers I</taxon>
        <taxon>Pinales</taxon>
        <taxon>Pinaceae</taxon>
        <taxon>Picea</taxon>
    </lineage>
</organism>
<name>A9NNM7_PICSI</name>
<keyword evidence="1" id="KW-0472">Membrane</keyword>
<proteinExistence type="evidence at transcript level"/>
<evidence type="ECO:0000256" key="1">
    <source>
        <dbReference type="SAM" id="Phobius"/>
    </source>
</evidence>
<keyword evidence="1" id="KW-1133">Transmembrane helix</keyword>
<feature type="transmembrane region" description="Helical" evidence="1">
    <location>
        <begin position="26"/>
        <end position="45"/>
    </location>
</feature>
<dbReference type="EMBL" id="EF082887">
    <property type="protein sequence ID" value="ABK22238.1"/>
    <property type="molecule type" value="mRNA"/>
</dbReference>
<accession>A9NNM7</accession>
<sequence>MGNVVQMVFVFHPLQARNQVFNSNAVTLLRILIIVMSSSVIIVLTT</sequence>
<reference evidence="2" key="1">
    <citation type="journal article" date="2008" name="BMC Genomics">
        <title>A conifer genomics resource of 200,000 spruce (Picea spp.) ESTs and 6,464 high-quality, sequence-finished full-length cDNAs for Sitka spruce (Picea sitchensis).</title>
        <authorList>
            <person name="Ralph S.G."/>
            <person name="Chun H.J."/>
            <person name="Kolosova N."/>
            <person name="Cooper D."/>
            <person name="Oddy C."/>
            <person name="Ritland C.E."/>
            <person name="Kirkpatrick R."/>
            <person name="Moore R."/>
            <person name="Barber S."/>
            <person name="Holt R.A."/>
            <person name="Jones S.J."/>
            <person name="Marra M.A."/>
            <person name="Douglas C.J."/>
            <person name="Ritland K."/>
            <person name="Bohlmann J."/>
        </authorList>
    </citation>
    <scope>NUCLEOTIDE SEQUENCE</scope>
    <source>
        <tissue evidence="2">Green portion of the leader tissue</tissue>
    </source>
</reference>